<evidence type="ECO:0000256" key="5">
    <source>
        <dbReference type="ARBA" id="ARBA00022801"/>
    </source>
</evidence>
<dbReference type="PROSITE" id="PS00483">
    <property type="entry name" value="DIHYDROOROTASE_2"/>
    <property type="match status" value="1"/>
</dbReference>
<comment type="similarity">
    <text evidence="3">Belongs to the metallo-dependent hydrolases superfamily. DHOase family. Class I DHOase subfamily.</text>
</comment>
<dbReference type="RefSeq" id="WP_074976273.1">
    <property type="nucleotide sequence ID" value="NZ_FPAG01000001.1"/>
</dbReference>
<dbReference type="InterPro" id="IPR032466">
    <property type="entry name" value="Metal_Hydrolase"/>
</dbReference>
<dbReference type="InterPro" id="IPR002195">
    <property type="entry name" value="Dihydroorotase_CS"/>
</dbReference>
<organism evidence="7 8">
    <name type="scientific">Zhouia amylolytica</name>
    <dbReference type="NCBI Taxonomy" id="376730"/>
    <lineage>
        <taxon>Bacteria</taxon>
        <taxon>Pseudomonadati</taxon>
        <taxon>Bacteroidota</taxon>
        <taxon>Flavobacteriia</taxon>
        <taxon>Flavobacteriales</taxon>
        <taxon>Flavobacteriaceae</taxon>
        <taxon>Zhouia</taxon>
    </lineage>
</organism>
<protein>
    <submittedName>
        <fullName evidence="7">Dihydroorotase</fullName>
    </submittedName>
</protein>
<evidence type="ECO:0000256" key="2">
    <source>
        <dbReference type="ARBA" id="ARBA00002368"/>
    </source>
</evidence>
<dbReference type="InterPro" id="IPR011059">
    <property type="entry name" value="Metal-dep_hydrolase_composite"/>
</dbReference>
<comment type="cofactor">
    <cofactor evidence="1">
        <name>Zn(2+)</name>
        <dbReference type="ChEBI" id="CHEBI:29105"/>
    </cofactor>
</comment>
<dbReference type="NCBIfam" id="NF006688">
    <property type="entry name" value="PRK09236.1"/>
    <property type="match status" value="1"/>
</dbReference>
<dbReference type="CDD" id="cd01318">
    <property type="entry name" value="DHOase_IIb"/>
    <property type="match status" value="1"/>
</dbReference>
<dbReference type="Gene3D" id="2.30.40.10">
    <property type="entry name" value="Urease, subunit C, domain 1"/>
    <property type="match status" value="1"/>
</dbReference>
<gene>
    <name evidence="7" type="ORF">SAMN04487906_0137</name>
</gene>
<dbReference type="Gene3D" id="3.20.20.140">
    <property type="entry name" value="Metal-dependent hydrolases"/>
    <property type="match status" value="1"/>
</dbReference>
<dbReference type="PANTHER" id="PTHR43668:SF4">
    <property type="entry name" value="ALLANTOINASE"/>
    <property type="match status" value="1"/>
</dbReference>
<evidence type="ECO:0000313" key="8">
    <source>
        <dbReference type="Proteomes" id="UP000183209"/>
    </source>
</evidence>
<dbReference type="GO" id="GO:0046872">
    <property type="term" value="F:metal ion binding"/>
    <property type="evidence" value="ECO:0007669"/>
    <property type="project" value="UniProtKB-KW"/>
</dbReference>
<accession>A0A1I6P697</accession>
<reference evidence="7 8" key="1">
    <citation type="submission" date="2016-10" db="EMBL/GenBank/DDBJ databases">
        <authorList>
            <person name="de Groot N.N."/>
        </authorList>
    </citation>
    <scope>NUCLEOTIDE SEQUENCE [LARGE SCALE GENOMIC DNA]</scope>
    <source>
        <strain evidence="7 8">CGMCC 1.6114</strain>
    </source>
</reference>
<dbReference type="GO" id="GO:0006145">
    <property type="term" value="P:purine nucleobase catabolic process"/>
    <property type="evidence" value="ECO:0007669"/>
    <property type="project" value="TreeGrafter"/>
</dbReference>
<evidence type="ECO:0000256" key="1">
    <source>
        <dbReference type="ARBA" id="ARBA00001947"/>
    </source>
</evidence>
<dbReference type="OrthoDB" id="9765462at2"/>
<dbReference type="GO" id="GO:0005737">
    <property type="term" value="C:cytoplasm"/>
    <property type="evidence" value="ECO:0007669"/>
    <property type="project" value="TreeGrafter"/>
</dbReference>
<keyword evidence="4" id="KW-0479">Metal-binding</keyword>
<dbReference type="NCBIfam" id="TIGR00857">
    <property type="entry name" value="pyrC_multi"/>
    <property type="match status" value="1"/>
</dbReference>
<dbReference type="InterPro" id="IPR006680">
    <property type="entry name" value="Amidohydro-rel"/>
</dbReference>
<evidence type="ECO:0000313" key="7">
    <source>
        <dbReference type="EMBL" id="SFS35709.1"/>
    </source>
</evidence>
<feature type="domain" description="Amidohydrolase-related" evidence="6">
    <location>
        <begin position="51"/>
        <end position="423"/>
    </location>
</feature>
<dbReference type="SUPFAM" id="SSF51556">
    <property type="entry name" value="Metallo-dependent hydrolases"/>
    <property type="match status" value="1"/>
</dbReference>
<proteinExistence type="inferred from homology"/>
<dbReference type="SUPFAM" id="SSF51338">
    <property type="entry name" value="Composite domain of metallo-dependent hydrolases"/>
    <property type="match status" value="1"/>
</dbReference>
<evidence type="ECO:0000256" key="4">
    <source>
        <dbReference type="ARBA" id="ARBA00022723"/>
    </source>
</evidence>
<name>A0A1I6P697_9FLAO</name>
<dbReference type="PANTHER" id="PTHR43668">
    <property type="entry name" value="ALLANTOINASE"/>
    <property type="match status" value="1"/>
</dbReference>
<evidence type="ECO:0000259" key="6">
    <source>
        <dbReference type="Pfam" id="PF01979"/>
    </source>
</evidence>
<dbReference type="Pfam" id="PF01979">
    <property type="entry name" value="Amidohydro_1"/>
    <property type="match status" value="1"/>
</dbReference>
<dbReference type="AlphaFoldDB" id="A0A1I6P697"/>
<comment type="function">
    <text evidence="2">Catalyzes the reversible cyclization of carbamoyl aspartate to dihydroorotate.</text>
</comment>
<dbReference type="GO" id="GO:0004038">
    <property type="term" value="F:allantoinase activity"/>
    <property type="evidence" value="ECO:0007669"/>
    <property type="project" value="TreeGrafter"/>
</dbReference>
<keyword evidence="5" id="KW-0378">Hydrolase</keyword>
<dbReference type="Proteomes" id="UP000183209">
    <property type="component" value="Unassembled WGS sequence"/>
</dbReference>
<sequence>MGQQTLIKNAKVVNEGQILEVDVLIEGERIVKIETGISALNANVIDAKGNYLLPGIIDDQVHFREPGLTHKANIATESRAAVAGGVTTFMEQPNTNPQTTTIEKLEEKFSIAANSSYANYSFMFGGTNDNLEELKKLDNKSCPAVKLFLGSSTGNMLVDNEQVIETIFSNTDMVICTHCEDEATIKRNLEHYTGIYGDDIPIKYHPIIRSEEACYLSSSKAIALAKKTGARLHIFHLSTGKETHQFVNDIPLEEKKITAEVCVHHLWFSDADYEEKGTLIKWNPAVKTAEDRDELWKALLDDRIDVIATDHAPHTLEEKQNVYTKAPSGGPLVQHVLPAMLENYHRGKIGLTKIVEKMCHNPAKLFQIKDRGFVREGYYADLVLVDLNDEWKVTRENILYKCGWSPFEGTAFKSKITHTFVNGYLAYKEGQVSENRNAKRLTFNRD</sequence>
<evidence type="ECO:0000256" key="3">
    <source>
        <dbReference type="ARBA" id="ARBA00010286"/>
    </source>
</evidence>
<dbReference type="EMBL" id="FPAG01000001">
    <property type="protein sequence ID" value="SFS35709.1"/>
    <property type="molecule type" value="Genomic_DNA"/>
</dbReference>
<dbReference type="InterPro" id="IPR050138">
    <property type="entry name" value="DHOase/Allantoinase_Hydrolase"/>
</dbReference>